<proteinExistence type="predicted"/>
<reference evidence="2 3" key="1">
    <citation type="submission" date="2024-09" db="EMBL/GenBank/DDBJ databases">
        <authorList>
            <person name="Pan X."/>
        </authorList>
    </citation>
    <scope>NUCLEOTIDE SEQUENCE [LARGE SCALE GENOMIC DNA]</scope>
    <source>
        <strain evidence="2 3">B2969</strain>
    </source>
</reference>
<dbReference type="InterPro" id="IPR037401">
    <property type="entry name" value="SnoaL-like"/>
</dbReference>
<evidence type="ECO:0000313" key="3">
    <source>
        <dbReference type="Proteomes" id="UP001610861"/>
    </source>
</evidence>
<keyword evidence="3" id="KW-1185">Reference proteome</keyword>
<dbReference type="CDD" id="cd00531">
    <property type="entry name" value="NTF2_like"/>
    <property type="match status" value="1"/>
</dbReference>
<evidence type="ECO:0000259" key="1">
    <source>
        <dbReference type="Pfam" id="PF12680"/>
    </source>
</evidence>
<dbReference type="SUPFAM" id="SSF54427">
    <property type="entry name" value="NTF2-like"/>
    <property type="match status" value="1"/>
</dbReference>
<sequence length="128" mass="14366">MTRADQATIDLLTDYFDAMEAKDPERISSYYADDITLTFANAPTITGRAAMLERIMTLLGKVKSLAHPLINVWEEESGVVIFEVSSVWHFHDDNVVTINACSIFTIADGQFIDQRIYVDNAPIDSYLS</sequence>
<evidence type="ECO:0000313" key="2">
    <source>
        <dbReference type="EMBL" id="MFH8253211.1"/>
    </source>
</evidence>
<comment type="caution">
    <text evidence="2">The sequence shown here is derived from an EMBL/GenBank/DDBJ whole genome shotgun (WGS) entry which is preliminary data.</text>
</comment>
<dbReference type="InterPro" id="IPR032710">
    <property type="entry name" value="NTF2-like_dom_sf"/>
</dbReference>
<gene>
    <name evidence="2" type="ORF">ACH3VR_22790</name>
</gene>
<dbReference type="Pfam" id="PF12680">
    <property type="entry name" value="SnoaL_2"/>
    <property type="match status" value="1"/>
</dbReference>
<protein>
    <submittedName>
        <fullName evidence="2">Nuclear transport factor 2 family protein</fullName>
    </submittedName>
</protein>
<accession>A0ABW7QE73</accession>
<feature type="domain" description="SnoaL-like" evidence="1">
    <location>
        <begin position="13"/>
        <end position="111"/>
    </location>
</feature>
<organism evidence="2 3">
    <name type="scientific">Microbacterium alkaliflavum</name>
    <dbReference type="NCBI Taxonomy" id="3248839"/>
    <lineage>
        <taxon>Bacteria</taxon>
        <taxon>Bacillati</taxon>
        <taxon>Actinomycetota</taxon>
        <taxon>Actinomycetes</taxon>
        <taxon>Micrococcales</taxon>
        <taxon>Microbacteriaceae</taxon>
        <taxon>Microbacterium</taxon>
    </lineage>
</organism>
<dbReference type="EMBL" id="JBIQWL010000018">
    <property type="protein sequence ID" value="MFH8253211.1"/>
    <property type="molecule type" value="Genomic_DNA"/>
</dbReference>
<dbReference type="Proteomes" id="UP001610861">
    <property type="component" value="Unassembled WGS sequence"/>
</dbReference>
<name>A0ABW7QE73_9MICO</name>
<dbReference type="Gene3D" id="3.10.450.50">
    <property type="match status" value="1"/>
</dbReference>
<dbReference type="RefSeq" id="WP_397558636.1">
    <property type="nucleotide sequence ID" value="NZ_JBIQWL010000018.1"/>
</dbReference>